<dbReference type="AlphaFoldDB" id="A0A5B8W377"/>
<evidence type="ECO:0000259" key="1">
    <source>
        <dbReference type="Pfam" id="PF14065"/>
    </source>
</evidence>
<accession>A0A5B8W377</accession>
<sequence length="190" mass="21675">MIYQAVKLLAQQLNNNLKIEAGDDSIPDDFVQLRNVAHLTADEISRLNNVLITLVIASEDIPVKHFPDNTRNIGRGASRYLSLYVLISSCVYHSYDQSLLNLSHIINFFDNNGTFTWPVKPGTETVTGGFRLTVENYSPSFEETSNLWTTMGGRQFPHMVYRVRMAELPKQNPVERRGIIKQFEARERVS</sequence>
<dbReference type="Pfam" id="PF14065">
    <property type="entry name" value="Pvc16_N"/>
    <property type="match status" value="1"/>
</dbReference>
<dbReference type="KEGG" id="mgk:FSB76_19300"/>
<dbReference type="EMBL" id="CP042437">
    <property type="protein sequence ID" value="QEC77979.1"/>
    <property type="molecule type" value="Genomic_DNA"/>
</dbReference>
<dbReference type="InterPro" id="IPR025351">
    <property type="entry name" value="Pvc16_N"/>
</dbReference>
<evidence type="ECO:0000313" key="2">
    <source>
        <dbReference type="EMBL" id="QEC77979.1"/>
    </source>
</evidence>
<feature type="domain" description="Pvc16 N-terminal" evidence="1">
    <location>
        <begin position="8"/>
        <end position="180"/>
    </location>
</feature>
<reference evidence="2 3" key="1">
    <citation type="journal article" date="2013" name="J. Microbiol.">
        <title>Mucilaginibacter ginsenosidivorax sp. nov., with ginsenoside converting activity isolated from sediment.</title>
        <authorList>
            <person name="Kim J.K."/>
            <person name="Choi T.E."/>
            <person name="Liu Q.M."/>
            <person name="Park H.Y."/>
            <person name="Yi T.H."/>
            <person name="Yoon M.H."/>
            <person name="Kim S.C."/>
            <person name="Im W.T."/>
        </authorList>
    </citation>
    <scope>NUCLEOTIDE SEQUENCE [LARGE SCALE GENOMIC DNA]</scope>
    <source>
        <strain evidence="2 3">KHI28</strain>
    </source>
</reference>
<name>A0A5B8W377_9SPHI</name>
<dbReference type="OrthoDB" id="7560784at2"/>
<protein>
    <submittedName>
        <fullName evidence="2">DUF4255 domain-containing protein</fullName>
    </submittedName>
</protein>
<dbReference type="Proteomes" id="UP000321362">
    <property type="component" value="Chromosome"/>
</dbReference>
<organism evidence="2 3">
    <name type="scientific">Mucilaginibacter ginsenosidivorax</name>
    <dbReference type="NCBI Taxonomy" id="862126"/>
    <lineage>
        <taxon>Bacteria</taxon>
        <taxon>Pseudomonadati</taxon>
        <taxon>Bacteroidota</taxon>
        <taxon>Sphingobacteriia</taxon>
        <taxon>Sphingobacteriales</taxon>
        <taxon>Sphingobacteriaceae</taxon>
        <taxon>Mucilaginibacter</taxon>
    </lineage>
</organism>
<keyword evidence="3" id="KW-1185">Reference proteome</keyword>
<proteinExistence type="predicted"/>
<evidence type="ECO:0000313" key="3">
    <source>
        <dbReference type="Proteomes" id="UP000321362"/>
    </source>
</evidence>
<dbReference type="RefSeq" id="WP_147056169.1">
    <property type="nucleotide sequence ID" value="NZ_CP042437.1"/>
</dbReference>
<gene>
    <name evidence="2" type="ORF">FSB76_19300</name>
</gene>